<evidence type="ECO:0000256" key="1">
    <source>
        <dbReference type="SAM" id="MobiDB-lite"/>
    </source>
</evidence>
<feature type="compositionally biased region" description="Low complexity" evidence="1">
    <location>
        <begin position="19"/>
        <end position="29"/>
    </location>
</feature>
<dbReference type="KEGG" id="mis:MICPUN_58828"/>
<sequence>MRADVEDPGWEDEPRSRRSSSGGSSSSSLGGAFNVKTLTPYLTHGTARTLNGLAALLVLAGLILVAQVSAPQIGWAGGRVGSRGVAVLDIAADTGATGAASRASSIKNNDEGSTKRPSGRTWTFKEKTGDGLNVPERPKKNNTPSLKTSGAHDAWGREFYADDSPANLLAALVAKTDATDGDEWSQIPSVRRQLEAFAAVCGEDMLRKGDDGRTFIKALAEYTQLYEELWRGTGGNGTGAHRPRVLIVRDFQARRGVGLGHQQEYLARWLVFGMATRRAVFFQFCAEDGEPWEELHPSAFNPPPPPCDAGDGYFDLGDYFRLMGGIDVRWNASTAARLRAVDTAGTHAGLTVVGACNDREGHAARADWRMEDRIGGAVASNRNTDRNTTARMFTCDCCESCDLAAESHAGNLPTRYVDRFKRFWSDEREQAAHPVIAFEYRSECAARRREMTHRDDPAHSWYTREMPTILKHLASHRPDGLIPEDWDADVLDGESRGVASEDGFSHGPLEFQSVGVERSRWGHCARFAMTTPSPAVQTASVPTLRKLTGLGEHRPLVGFHARTLAVDVPACMPSTTEKSWIAVDAVFARDVAGGASPETCRQTPYACHGGLMFWPDVFGQLSGFFDCAKKVASLGLPLTSLETDGRYTSIRTDTGDLDVHEPARVFASTDSAVVHELLDDDDDDVVVFGNASSLVAPTWNGFPSVDETASSDARRASWLKAAVDFYLLSLTDVIVAPTRSSFGDGAARRGFPFKAVLGQLRDACDLITHLAHEPNERAKGTGADALFGLEQCFKGLRVWGLDLKGDNYDNAVDARRALSKLNSLGEFRRDNVTGHEKFL</sequence>
<feature type="region of interest" description="Disordered" evidence="1">
    <location>
        <begin position="98"/>
        <end position="150"/>
    </location>
</feature>
<keyword evidence="3" id="KW-1185">Reference proteome</keyword>
<accession>C1E6Z3</accession>
<dbReference type="Proteomes" id="UP000002009">
    <property type="component" value="Chromosome 5"/>
</dbReference>
<dbReference type="InParanoid" id="C1E6Z3"/>
<gene>
    <name evidence="2" type="ORF">MICPUN_58828</name>
</gene>
<dbReference type="GeneID" id="8243545"/>
<organism evidence="2 3">
    <name type="scientific">Micromonas commoda (strain RCC299 / NOUM17 / CCMP2709)</name>
    <name type="common">Picoplanktonic green alga</name>
    <dbReference type="NCBI Taxonomy" id="296587"/>
    <lineage>
        <taxon>Eukaryota</taxon>
        <taxon>Viridiplantae</taxon>
        <taxon>Chlorophyta</taxon>
        <taxon>Mamiellophyceae</taxon>
        <taxon>Mamiellales</taxon>
        <taxon>Mamiellaceae</taxon>
        <taxon>Micromonas</taxon>
    </lineage>
</organism>
<feature type="region of interest" description="Disordered" evidence="1">
    <location>
        <begin position="1"/>
        <end position="29"/>
    </location>
</feature>
<evidence type="ECO:0000313" key="3">
    <source>
        <dbReference type="Proteomes" id="UP000002009"/>
    </source>
</evidence>
<reference evidence="2 3" key="1">
    <citation type="journal article" date="2009" name="Science">
        <title>Green evolution and dynamic adaptations revealed by genomes of the marine picoeukaryotes Micromonas.</title>
        <authorList>
            <person name="Worden A.Z."/>
            <person name="Lee J.H."/>
            <person name="Mock T."/>
            <person name="Rouze P."/>
            <person name="Simmons M.P."/>
            <person name="Aerts A.L."/>
            <person name="Allen A.E."/>
            <person name="Cuvelier M.L."/>
            <person name="Derelle E."/>
            <person name="Everett M.V."/>
            <person name="Foulon E."/>
            <person name="Grimwood J."/>
            <person name="Gundlach H."/>
            <person name="Henrissat B."/>
            <person name="Napoli C."/>
            <person name="McDonald S.M."/>
            <person name="Parker M.S."/>
            <person name="Rombauts S."/>
            <person name="Salamov A."/>
            <person name="Von Dassow P."/>
            <person name="Badger J.H."/>
            <person name="Coutinho P.M."/>
            <person name="Demir E."/>
            <person name="Dubchak I."/>
            <person name="Gentemann C."/>
            <person name="Eikrem W."/>
            <person name="Gready J.E."/>
            <person name="John U."/>
            <person name="Lanier W."/>
            <person name="Lindquist E.A."/>
            <person name="Lucas S."/>
            <person name="Mayer K.F."/>
            <person name="Moreau H."/>
            <person name="Not F."/>
            <person name="Otillar R."/>
            <person name="Panaud O."/>
            <person name="Pangilinan J."/>
            <person name="Paulsen I."/>
            <person name="Piegu B."/>
            <person name="Poliakov A."/>
            <person name="Robbens S."/>
            <person name="Schmutz J."/>
            <person name="Toulza E."/>
            <person name="Wyss T."/>
            <person name="Zelensky A."/>
            <person name="Zhou K."/>
            <person name="Armbrust E.V."/>
            <person name="Bhattacharya D."/>
            <person name="Goodenough U.W."/>
            <person name="Van de Peer Y."/>
            <person name="Grigoriev I.V."/>
        </authorList>
    </citation>
    <scope>NUCLEOTIDE SEQUENCE [LARGE SCALE GENOMIC DNA]</scope>
    <source>
        <strain evidence="3">RCC299 / NOUM17</strain>
    </source>
</reference>
<proteinExistence type="predicted"/>
<dbReference type="RefSeq" id="XP_002502634.1">
    <property type="nucleotide sequence ID" value="XM_002502588.1"/>
</dbReference>
<dbReference type="EMBL" id="CP001326">
    <property type="protein sequence ID" value="ACO63892.1"/>
    <property type="molecule type" value="Genomic_DNA"/>
</dbReference>
<evidence type="ECO:0000313" key="2">
    <source>
        <dbReference type="EMBL" id="ACO63892.1"/>
    </source>
</evidence>
<dbReference type="AlphaFoldDB" id="C1E6Z3"/>
<protein>
    <submittedName>
        <fullName evidence="2">Uncharacterized protein</fullName>
    </submittedName>
</protein>
<feature type="compositionally biased region" description="Acidic residues" evidence="1">
    <location>
        <begin position="1"/>
        <end position="11"/>
    </location>
</feature>
<name>C1E6Z3_MICCC</name>